<dbReference type="Pfam" id="PF24139">
    <property type="entry name" value="TPR_TNPO3_IPO13_4th"/>
    <property type="match status" value="1"/>
</dbReference>
<dbReference type="InterPro" id="IPR057942">
    <property type="entry name" value="TPR_TNPO3_IPO13_3rd"/>
</dbReference>
<dbReference type="STRING" id="984486.A0A1E3QUQ2"/>
<dbReference type="GO" id="GO:0005634">
    <property type="term" value="C:nucleus"/>
    <property type="evidence" value="ECO:0007669"/>
    <property type="project" value="EnsemblFungi"/>
</dbReference>
<dbReference type="Pfam" id="PF03810">
    <property type="entry name" value="IBN_N"/>
    <property type="match status" value="1"/>
</dbReference>
<dbReference type="SMART" id="SM00913">
    <property type="entry name" value="IBN_N"/>
    <property type="match status" value="1"/>
</dbReference>
<dbReference type="InterPro" id="IPR013598">
    <property type="entry name" value="Exportin-1/Importin-b-like"/>
</dbReference>
<dbReference type="Pfam" id="PF24140">
    <property type="entry name" value="TPR_TNPO3_IPO13_3rd"/>
    <property type="match status" value="1"/>
</dbReference>
<proteinExistence type="predicted"/>
<dbReference type="GO" id="GO:0031267">
    <property type="term" value="F:small GTPase binding"/>
    <property type="evidence" value="ECO:0007669"/>
    <property type="project" value="InterPro"/>
</dbReference>
<dbReference type="OrthoDB" id="435593at2759"/>
<dbReference type="PANTHER" id="PTHR12363:SF53">
    <property type="entry name" value="MRNA TRANSPORT REGULATOR MTR10"/>
    <property type="match status" value="1"/>
</dbReference>
<dbReference type="InterPro" id="IPR001494">
    <property type="entry name" value="Importin-beta_N"/>
</dbReference>
<protein>
    <recommendedName>
        <fullName evidence="1">Importin N-terminal domain-containing protein</fullName>
    </recommendedName>
</protein>
<feature type="domain" description="Importin N-terminal" evidence="1">
    <location>
        <begin position="24"/>
        <end position="91"/>
    </location>
</feature>
<dbReference type="GO" id="GO:0006606">
    <property type="term" value="P:protein import into nucleus"/>
    <property type="evidence" value="ECO:0007669"/>
    <property type="project" value="EnsemblFungi"/>
</dbReference>
<sequence>MSTIQQVQQALAVMSSTGADKPTANAYLENFQKSAEAWDVTHTILADAEFPLELKYFAAQTMRSKIIYDLNQVPATARDDLKNSVLQLMLAYDADSHKIIRTQLCISLANLAIQMLDWANPTADIVTFFCARDDARARATLLEFLRVLPEEMCDVKKTPLTDDEFAMRATQLLTANADAVIGLLSGLAADPTPAFVALLLDCLNSWLKEVEVLTVLSNQPLTDVIFRSLAAPATFDASVECLVTVLRETRDMEIEDHHIVQSLLDQLLALKPFMDANLTDQETMAGLTRLFVEAGESWHPLIAANPTHFAPLVALILACCAPAQDVDTVKVTFYFWYTLKQLLTVLKFAPARTVFTPVYTQLIHYIIAHLRYPENVDDAEANACALDLFDDKEEEDKFKDFRYEMGDVLKDCCVVVGATNALQIPYQQITEILASSSASWQSIEAPLFSMRAMAKEIPLKENKILPAIMNLLVQLPEHFKIRYATTLVLGRYTQWTAKHPEFLEPQLNYIIAGFGDGNKEVMTAASHALMYFCQDCSSLLVSFIEQLYTFYTNVQSQDNGLDLASVYEIVDGVAHILKVQPLASVYDYTRMFVQPTVDKLEALLTDSRGVDTVSTEIADQLESLAIFFDVLRPSAKDYDLLMSNNEIYPVAKLFGELWPLITRILAKYGHVMRVSERCLKVVKNALVNYNLMLQEVLPAVLGALVLGFAQTKFGCYLWVSGVVVREFADDGYDDTTARSDERMKTAIYEFAATQIAQFFSFFTSDVASPLDIPDIIDDFYRMMNDLLMFYPFKLIANQELVKSSIDASVYALSHLQSYDPITHILHYLIDLVAWGFKHPPVSMHETNPVEIQQAVQEMVAREGAQIVSVLINGLVYKFPRDSHPDTSELLVKMFTLPNIHANPDTVIQWIDQALLQLGNVSEEERNKLVSVLGVALTNKDARRMRGSIKDFVGWYTRKHVMARNEFK</sequence>
<dbReference type="SUPFAM" id="SSF48371">
    <property type="entry name" value="ARM repeat"/>
    <property type="match status" value="1"/>
</dbReference>
<dbReference type="Proteomes" id="UP000094336">
    <property type="component" value="Unassembled WGS sequence"/>
</dbReference>
<dbReference type="EMBL" id="KV454427">
    <property type="protein sequence ID" value="ODQ81426.1"/>
    <property type="molecule type" value="Genomic_DNA"/>
</dbReference>
<dbReference type="GO" id="GO:0005737">
    <property type="term" value="C:cytoplasm"/>
    <property type="evidence" value="ECO:0007669"/>
    <property type="project" value="EnsemblFungi"/>
</dbReference>
<dbReference type="InterPro" id="IPR057941">
    <property type="entry name" value="TPR_TNPO3_IPO13_2nd"/>
</dbReference>
<dbReference type="Pfam" id="PF08389">
    <property type="entry name" value="Xpo1"/>
    <property type="match status" value="1"/>
</dbReference>
<dbReference type="InterPro" id="IPR051345">
    <property type="entry name" value="Importin_beta-like_NTR"/>
</dbReference>
<dbReference type="PROSITE" id="PS50166">
    <property type="entry name" value="IMPORTIN_B_NT"/>
    <property type="match status" value="1"/>
</dbReference>
<evidence type="ECO:0000313" key="2">
    <source>
        <dbReference type="EMBL" id="ODQ81426.1"/>
    </source>
</evidence>
<dbReference type="GO" id="GO:0008139">
    <property type="term" value="F:nuclear localization sequence binding"/>
    <property type="evidence" value="ECO:0007669"/>
    <property type="project" value="EnsemblFungi"/>
</dbReference>
<gene>
    <name evidence="2" type="ORF">BABINDRAFT_159722</name>
</gene>
<dbReference type="PANTHER" id="PTHR12363">
    <property type="entry name" value="TRANSPORTIN 3 AND IMPORTIN 13"/>
    <property type="match status" value="1"/>
</dbReference>
<accession>A0A1E3QUQ2</accession>
<evidence type="ECO:0000259" key="1">
    <source>
        <dbReference type="PROSITE" id="PS50166"/>
    </source>
</evidence>
<dbReference type="GO" id="GO:0035719">
    <property type="term" value="P:tRNA import into nucleus"/>
    <property type="evidence" value="ECO:0007669"/>
    <property type="project" value="EnsemblFungi"/>
</dbReference>
<organism evidence="2 3">
    <name type="scientific">Babjeviella inositovora NRRL Y-12698</name>
    <dbReference type="NCBI Taxonomy" id="984486"/>
    <lineage>
        <taxon>Eukaryota</taxon>
        <taxon>Fungi</taxon>
        <taxon>Dikarya</taxon>
        <taxon>Ascomycota</taxon>
        <taxon>Saccharomycotina</taxon>
        <taxon>Pichiomycetes</taxon>
        <taxon>Serinales incertae sedis</taxon>
        <taxon>Babjeviella</taxon>
    </lineage>
</organism>
<dbReference type="RefSeq" id="XP_018986754.1">
    <property type="nucleotide sequence ID" value="XM_019127843.1"/>
</dbReference>
<dbReference type="Pfam" id="PF24138">
    <property type="entry name" value="TPR_TNPO3_IPO13_2nd"/>
    <property type="match status" value="1"/>
</dbReference>
<name>A0A1E3QUQ2_9ASCO</name>
<keyword evidence="3" id="KW-1185">Reference proteome</keyword>
<dbReference type="Gene3D" id="1.25.10.10">
    <property type="entry name" value="Leucine-rich Repeat Variant"/>
    <property type="match status" value="1"/>
</dbReference>
<reference evidence="3" key="1">
    <citation type="submission" date="2016-05" db="EMBL/GenBank/DDBJ databases">
        <title>Comparative genomics of biotechnologically important yeasts.</title>
        <authorList>
            <consortium name="DOE Joint Genome Institute"/>
            <person name="Riley R."/>
            <person name="Haridas S."/>
            <person name="Wolfe K.H."/>
            <person name="Lopes M.R."/>
            <person name="Hittinger C.T."/>
            <person name="Goker M."/>
            <person name="Salamov A."/>
            <person name="Wisecaver J."/>
            <person name="Long T.M."/>
            <person name="Aerts A.L."/>
            <person name="Barry K."/>
            <person name="Choi C."/>
            <person name="Clum A."/>
            <person name="Coughlan A.Y."/>
            <person name="Deshpande S."/>
            <person name="Douglass A.P."/>
            <person name="Hanson S.J."/>
            <person name="Klenk H.-P."/>
            <person name="Labutti K."/>
            <person name="Lapidus A."/>
            <person name="Lindquist E."/>
            <person name="Lipzen A."/>
            <person name="Meier-Kolthoff J.P."/>
            <person name="Ohm R.A."/>
            <person name="Otillar R.P."/>
            <person name="Pangilinan J."/>
            <person name="Peng Y."/>
            <person name="Rokas A."/>
            <person name="Rosa C.A."/>
            <person name="Scheuner C."/>
            <person name="Sibirny A.A."/>
            <person name="Slot J.C."/>
            <person name="Stielow J.B."/>
            <person name="Sun H."/>
            <person name="Kurtzman C.P."/>
            <person name="Blackwell M."/>
            <person name="Grigoriev I.V."/>
            <person name="Jeffries T.W."/>
        </authorList>
    </citation>
    <scope>NUCLEOTIDE SEQUENCE [LARGE SCALE GENOMIC DNA]</scope>
    <source>
        <strain evidence="3">NRRL Y-12698</strain>
    </source>
</reference>
<evidence type="ECO:0000313" key="3">
    <source>
        <dbReference type="Proteomes" id="UP000094336"/>
    </source>
</evidence>
<dbReference type="InterPro" id="IPR016024">
    <property type="entry name" value="ARM-type_fold"/>
</dbReference>
<dbReference type="AlphaFoldDB" id="A0A1E3QUQ2"/>
<dbReference type="InterPro" id="IPR058537">
    <property type="entry name" value="TPR_TNPO3_IPO13_4th"/>
</dbReference>
<dbReference type="GO" id="GO:0061015">
    <property type="term" value="P:snRNA import into nucleus"/>
    <property type="evidence" value="ECO:0007669"/>
    <property type="project" value="EnsemblFungi"/>
</dbReference>
<dbReference type="GeneID" id="30145696"/>
<dbReference type="InterPro" id="IPR011989">
    <property type="entry name" value="ARM-like"/>
</dbReference>